<sequence>MYQLMRQIIFNKYLWLIFIPLLIGWIVLANRLETRTYNAMYKQLNLVKQIWGGNLAQPMPSVRYKRFGSDVSTLSKGEIHAADISVTLKVDYRKKGLVYYTGYNAEFTGKYTIKNPENENIYLSFIFPYPTQQGEGVLQNVKLLVNGAEDSEDTEYQPNLTLWTGLLAPSDSLEMTVKYDGRGLNQFQYGFEPGKQINNFSMKVDVQGAKALDYAESTMPPTESPQETPQGKILLWQLDKALTQLNIGVILPDKLNIEKQLFFMTYRAPAFFLLFLISLIAIIRLFGEQLNFIQIAVTSIAYFLFYPLFAYLLIYLGVIFSFLISFAIIGLLIFNYIRILHGLKMALTVVTAYIFYLGITSLAALLPTYTGLILTIEGVLLMGVIMQVLSQHKDLKFDSFFGMVANKNEENHHETTA</sequence>
<name>A0A0A6PBQ0_9GAMM</name>
<feature type="transmembrane region" description="Helical" evidence="1">
    <location>
        <begin position="312"/>
        <end position="334"/>
    </location>
</feature>
<keyword evidence="1" id="KW-0472">Membrane</keyword>
<keyword evidence="3" id="KW-1185">Reference proteome</keyword>
<dbReference type="EMBL" id="JSZA02000113">
    <property type="protein sequence ID" value="KHD08220.1"/>
    <property type="molecule type" value="Genomic_DNA"/>
</dbReference>
<keyword evidence="1" id="KW-0812">Transmembrane</keyword>
<proteinExistence type="predicted"/>
<gene>
    <name evidence="2" type="ORF">PN36_23300</name>
</gene>
<feature type="transmembrane region" description="Helical" evidence="1">
    <location>
        <begin position="346"/>
        <end position="366"/>
    </location>
</feature>
<comment type="caution">
    <text evidence="2">The sequence shown here is derived from an EMBL/GenBank/DDBJ whole genome shotgun (WGS) entry which is preliminary data.</text>
</comment>
<accession>A0A0A6PBQ0</accession>
<dbReference type="Proteomes" id="UP000030428">
    <property type="component" value="Unassembled WGS sequence"/>
</dbReference>
<feature type="transmembrane region" description="Helical" evidence="1">
    <location>
        <begin position="290"/>
        <end position="306"/>
    </location>
</feature>
<organism evidence="2 3">
    <name type="scientific">Candidatus Thiomargarita nelsonii</name>
    <dbReference type="NCBI Taxonomy" id="1003181"/>
    <lineage>
        <taxon>Bacteria</taxon>
        <taxon>Pseudomonadati</taxon>
        <taxon>Pseudomonadota</taxon>
        <taxon>Gammaproteobacteria</taxon>
        <taxon>Thiotrichales</taxon>
        <taxon>Thiotrichaceae</taxon>
        <taxon>Thiomargarita</taxon>
    </lineage>
</organism>
<evidence type="ECO:0000313" key="3">
    <source>
        <dbReference type="Proteomes" id="UP000030428"/>
    </source>
</evidence>
<keyword evidence="1" id="KW-1133">Transmembrane helix</keyword>
<protein>
    <recommendedName>
        <fullName evidence="4">Inner membrane protein</fullName>
    </recommendedName>
</protein>
<evidence type="ECO:0008006" key="4">
    <source>
        <dbReference type="Google" id="ProtNLM"/>
    </source>
</evidence>
<evidence type="ECO:0000256" key="1">
    <source>
        <dbReference type="SAM" id="Phobius"/>
    </source>
</evidence>
<dbReference type="AlphaFoldDB" id="A0A0A6PBQ0"/>
<evidence type="ECO:0000313" key="2">
    <source>
        <dbReference type="EMBL" id="KHD08220.1"/>
    </source>
</evidence>
<reference evidence="2 3" key="1">
    <citation type="journal article" date="2016" name="Front. Microbiol.">
        <title>Single-Cell (Meta-)Genomics of a Dimorphic Candidatus Thiomargarita nelsonii Reveals Genomic Plasticity.</title>
        <authorList>
            <person name="Flood B.E."/>
            <person name="Fliss P."/>
            <person name="Jones D.S."/>
            <person name="Dick G.J."/>
            <person name="Jain S."/>
            <person name="Kaster A.K."/>
            <person name="Winkel M."/>
            <person name="Mussmann M."/>
            <person name="Bailey J."/>
        </authorList>
    </citation>
    <scope>NUCLEOTIDE SEQUENCE [LARGE SCALE GENOMIC DNA]</scope>
    <source>
        <strain evidence="2">Hydrate Ridge</strain>
    </source>
</reference>
<feature type="transmembrane region" description="Helical" evidence="1">
    <location>
        <begin position="261"/>
        <end position="283"/>
    </location>
</feature>